<dbReference type="PANTHER" id="PTHR35908">
    <property type="entry name" value="HYPOTHETICAL FUSION PROTEIN"/>
    <property type="match status" value="1"/>
</dbReference>
<sequence length="122" mass="13275">MTIAKLSVTAVDCPDPTALAHFYQQVLGGEIKNEGKPWVDLHLPDGARLAFQEAPGFVAPSWPSAKESQQLHFDLRVTDMAAAQERVLALGARALDLDDDGGKRDFRVFADPAGHPFCLIHP</sequence>
<comment type="caution">
    <text evidence="2">The sequence shown here is derived from an EMBL/GenBank/DDBJ whole genome shotgun (WGS) entry which is preliminary data.</text>
</comment>
<dbReference type="SUPFAM" id="SSF54593">
    <property type="entry name" value="Glyoxalase/Bleomycin resistance protein/Dihydroxybiphenyl dioxygenase"/>
    <property type="match status" value="1"/>
</dbReference>
<dbReference type="InterPro" id="IPR041581">
    <property type="entry name" value="Glyoxalase_6"/>
</dbReference>
<dbReference type="CDD" id="cd06587">
    <property type="entry name" value="VOC"/>
    <property type="match status" value="1"/>
</dbReference>
<name>A0A0A0NJG4_STRRN</name>
<feature type="domain" description="VOC" evidence="1">
    <location>
        <begin position="5"/>
        <end position="122"/>
    </location>
</feature>
<dbReference type="Gene3D" id="3.10.180.10">
    <property type="entry name" value="2,3-Dihydroxybiphenyl 1,2-Dioxygenase, domain 1"/>
    <property type="match status" value="1"/>
</dbReference>
<organism evidence="2 3">
    <name type="scientific">Streptomyces rapamycinicus (strain ATCC 29253 / DSM 41530 / NRRL 5491 / AYB-994)</name>
    <name type="common">Streptomyces hygroscopicus (strain ATCC 29253)</name>
    <dbReference type="NCBI Taxonomy" id="1343740"/>
    <lineage>
        <taxon>Bacteria</taxon>
        <taxon>Bacillati</taxon>
        <taxon>Actinomycetota</taxon>
        <taxon>Actinomycetes</taxon>
        <taxon>Kitasatosporales</taxon>
        <taxon>Streptomycetaceae</taxon>
        <taxon>Streptomyces</taxon>
        <taxon>Streptomyces violaceusniger group</taxon>
    </lineage>
</organism>
<reference evidence="2 3" key="1">
    <citation type="journal article" date="2018" name="J. Biol. Chem.">
        <title>Discovery of the actinoplanic acid pathway in Streptomyces rapamycinicus reveals a genetically conserved synergism with rapamycin.</title>
        <authorList>
            <person name="Mrak P."/>
            <person name="Krastel P."/>
            <person name="Pivk Lukancic P."/>
            <person name="Tao J."/>
            <person name="Pistorius D."/>
            <person name="Moore C.M."/>
        </authorList>
    </citation>
    <scope>NUCLEOTIDE SEQUENCE [LARGE SCALE GENOMIC DNA]</scope>
    <source>
        <strain evidence="2 3">NRRL 5491</strain>
    </source>
</reference>
<protein>
    <submittedName>
        <fullName evidence="2">Glyoxalase</fullName>
    </submittedName>
</protein>
<dbReference type="Pfam" id="PF18029">
    <property type="entry name" value="Glyoxalase_6"/>
    <property type="match status" value="1"/>
</dbReference>
<dbReference type="RefSeq" id="WP_020870796.1">
    <property type="nucleotide sequence ID" value="NC_022785.1"/>
</dbReference>
<gene>
    <name evidence="2" type="ORF">D3C57_114225</name>
</gene>
<dbReference type="PANTHER" id="PTHR35908:SF1">
    <property type="entry name" value="CONSERVED PROTEIN"/>
    <property type="match status" value="1"/>
</dbReference>
<dbReference type="KEGG" id="src:M271_29410"/>
<evidence type="ECO:0000313" key="3">
    <source>
        <dbReference type="Proteomes" id="UP000281594"/>
    </source>
</evidence>
<dbReference type="eggNOG" id="COG0346">
    <property type="taxonomic scope" value="Bacteria"/>
</dbReference>
<evidence type="ECO:0000313" key="2">
    <source>
        <dbReference type="EMBL" id="RLV79548.1"/>
    </source>
</evidence>
<accession>A0A0A0NJG4</accession>
<dbReference type="PROSITE" id="PS51819">
    <property type="entry name" value="VOC"/>
    <property type="match status" value="1"/>
</dbReference>
<dbReference type="InterPro" id="IPR037523">
    <property type="entry name" value="VOC_core"/>
</dbReference>
<dbReference type="Proteomes" id="UP000281594">
    <property type="component" value="Unassembled WGS sequence"/>
</dbReference>
<evidence type="ECO:0000259" key="1">
    <source>
        <dbReference type="PROSITE" id="PS51819"/>
    </source>
</evidence>
<dbReference type="AlphaFoldDB" id="A0A0A0NJG4"/>
<proteinExistence type="predicted"/>
<dbReference type="STRING" id="1343740.M271_29410"/>
<dbReference type="EMBL" id="QYCY01000001">
    <property type="protein sequence ID" value="RLV79548.1"/>
    <property type="molecule type" value="Genomic_DNA"/>
</dbReference>
<dbReference type="HOGENOM" id="CLU_108054_2_1_11"/>
<dbReference type="InterPro" id="IPR029068">
    <property type="entry name" value="Glyas_Bleomycin-R_OHBP_Dase"/>
</dbReference>